<gene>
    <name evidence="1" type="ORF">LCGC14_1936640</name>
</gene>
<proteinExistence type="predicted"/>
<dbReference type="EMBL" id="LAZR01020885">
    <property type="protein sequence ID" value="KKL87246.1"/>
    <property type="molecule type" value="Genomic_DNA"/>
</dbReference>
<name>A0A0F9G9Z7_9ZZZZ</name>
<reference evidence="1" key="1">
    <citation type="journal article" date="2015" name="Nature">
        <title>Complex archaea that bridge the gap between prokaryotes and eukaryotes.</title>
        <authorList>
            <person name="Spang A."/>
            <person name="Saw J.H."/>
            <person name="Jorgensen S.L."/>
            <person name="Zaremba-Niedzwiedzka K."/>
            <person name="Martijn J."/>
            <person name="Lind A.E."/>
            <person name="van Eijk R."/>
            <person name="Schleper C."/>
            <person name="Guy L."/>
            <person name="Ettema T.J."/>
        </authorList>
    </citation>
    <scope>NUCLEOTIDE SEQUENCE</scope>
</reference>
<accession>A0A0F9G9Z7</accession>
<organism evidence="1">
    <name type="scientific">marine sediment metagenome</name>
    <dbReference type="NCBI Taxonomy" id="412755"/>
    <lineage>
        <taxon>unclassified sequences</taxon>
        <taxon>metagenomes</taxon>
        <taxon>ecological metagenomes</taxon>
    </lineage>
</organism>
<evidence type="ECO:0000313" key="1">
    <source>
        <dbReference type="EMBL" id="KKL87246.1"/>
    </source>
</evidence>
<protein>
    <submittedName>
        <fullName evidence="1">Uncharacterized protein</fullName>
    </submittedName>
</protein>
<sequence length="60" mass="6704">MTALIILSIIGLWTILGGLIYAGRMKFGSANLMNDNRWYILAHGPSIWIARLSVKLCWGI</sequence>
<dbReference type="AlphaFoldDB" id="A0A0F9G9Z7"/>
<comment type="caution">
    <text evidence="1">The sequence shown here is derived from an EMBL/GenBank/DDBJ whole genome shotgun (WGS) entry which is preliminary data.</text>
</comment>